<dbReference type="SUPFAM" id="SSF63829">
    <property type="entry name" value="Calcium-dependent phosphotriesterase"/>
    <property type="match status" value="1"/>
</dbReference>
<dbReference type="InterPro" id="IPR036322">
    <property type="entry name" value="WD40_repeat_dom_sf"/>
</dbReference>
<evidence type="ECO:0000256" key="11">
    <source>
        <dbReference type="SAM" id="MobiDB-lite"/>
    </source>
</evidence>
<dbReference type="InterPro" id="IPR011009">
    <property type="entry name" value="Kinase-like_dom_sf"/>
</dbReference>
<dbReference type="PROSITE" id="PS00107">
    <property type="entry name" value="PROTEIN_KINASE_ATP"/>
    <property type="match status" value="1"/>
</dbReference>
<dbReference type="Proteomes" id="UP000241118">
    <property type="component" value="Unassembled WGS sequence"/>
</dbReference>
<dbReference type="Gene3D" id="3.30.200.20">
    <property type="entry name" value="Phosphorylase Kinase, domain 1"/>
    <property type="match status" value="1"/>
</dbReference>
<dbReference type="Gene3D" id="2.130.10.10">
    <property type="entry name" value="YVTN repeat-like/Quinoprotein amine dehydrogenase"/>
    <property type="match status" value="4"/>
</dbReference>
<dbReference type="PROSITE" id="PS50294">
    <property type="entry name" value="WD_REPEATS_REGION"/>
    <property type="match status" value="7"/>
</dbReference>
<dbReference type="SUPFAM" id="SSF52540">
    <property type="entry name" value="P-loop containing nucleoside triphosphate hydrolases"/>
    <property type="match status" value="1"/>
</dbReference>
<evidence type="ECO:0000256" key="9">
    <source>
        <dbReference type="PROSITE-ProRule" id="PRU00221"/>
    </source>
</evidence>
<feature type="repeat" description="WD" evidence="9">
    <location>
        <begin position="1047"/>
        <end position="1088"/>
    </location>
</feature>
<dbReference type="PANTHER" id="PTHR19879:SF9">
    <property type="entry name" value="TRANSCRIPTION INITIATION FACTOR TFIID SUBUNIT 5"/>
    <property type="match status" value="1"/>
</dbReference>
<dbReference type="GO" id="GO:0004674">
    <property type="term" value="F:protein serine/threonine kinase activity"/>
    <property type="evidence" value="ECO:0007669"/>
    <property type="project" value="UniProtKB-KW"/>
</dbReference>
<dbReference type="PANTHER" id="PTHR19879">
    <property type="entry name" value="TRANSCRIPTION INITIATION FACTOR TFIID"/>
    <property type="match status" value="1"/>
</dbReference>
<feature type="binding site" evidence="10">
    <location>
        <position position="42"/>
    </location>
    <ligand>
        <name>ATP</name>
        <dbReference type="ChEBI" id="CHEBI:30616"/>
    </ligand>
</feature>
<evidence type="ECO:0000256" key="5">
    <source>
        <dbReference type="ARBA" id="ARBA00022737"/>
    </source>
</evidence>
<dbReference type="InterPro" id="IPR049052">
    <property type="entry name" value="nSTAND1"/>
</dbReference>
<feature type="repeat" description="WD" evidence="9">
    <location>
        <begin position="842"/>
        <end position="883"/>
    </location>
</feature>
<feature type="repeat" description="WD" evidence="9">
    <location>
        <begin position="1316"/>
        <end position="1357"/>
    </location>
</feature>
<evidence type="ECO:0000313" key="14">
    <source>
        <dbReference type="Proteomes" id="UP000241118"/>
    </source>
</evidence>
<dbReference type="GO" id="GO:0005524">
    <property type="term" value="F:ATP binding"/>
    <property type="evidence" value="ECO:0007669"/>
    <property type="project" value="UniProtKB-UniRule"/>
</dbReference>
<dbReference type="PROSITE" id="PS50082">
    <property type="entry name" value="WD_REPEATS_2"/>
    <property type="match status" value="8"/>
</dbReference>
<keyword evidence="3 9" id="KW-0853">WD repeat</keyword>
<dbReference type="OrthoDB" id="192618at2"/>
<reference evidence="13 14" key="1">
    <citation type="submission" date="2018-03" db="EMBL/GenBank/DDBJ databases">
        <title>Genomic Encyclopedia of Type Strains, Phase III (KMG-III): the genomes of soil and plant-associated and newly described type strains.</title>
        <authorList>
            <person name="Whitman W."/>
        </authorList>
    </citation>
    <scope>NUCLEOTIDE SEQUENCE [LARGE SCALE GENOMIC DNA]</scope>
    <source>
        <strain evidence="13 14">CGMCC 4.7097</strain>
    </source>
</reference>
<organism evidence="13 14">
    <name type="scientific">Saccharothrix carnea</name>
    <dbReference type="NCBI Taxonomy" id="1280637"/>
    <lineage>
        <taxon>Bacteria</taxon>
        <taxon>Bacillati</taxon>
        <taxon>Actinomycetota</taxon>
        <taxon>Actinomycetes</taxon>
        <taxon>Pseudonocardiales</taxon>
        <taxon>Pseudonocardiaceae</taxon>
        <taxon>Saccharothrix</taxon>
    </lineage>
</organism>
<dbReference type="FunFam" id="1.10.510.10:FF:000021">
    <property type="entry name" value="Serine/threonine protein kinase"/>
    <property type="match status" value="1"/>
</dbReference>
<evidence type="ECO:0000256" key="4">
    <source>
        <dbReference type="ARBA" id="ARBA00022679"/>
    </source>
</evidence>
<dbReference type="PROSITE" id="PS00678">
    <property type="entry name" value="WD_REPEATS_1"/>
    <property type="match status" value="4"/>
</dbReference>
<dbReference type="InterPro" id="IPR015943">
    <property type="entry name" value="WD40/YVTN_repeat-like_dom_sf"/>
</dbReference>
<dbReference type="Pfam" id="PF20703">
    <property type="entry name" value="nSTAND1"/>
    <property type="match status" value="1"/>
</dbReference>
<feature type="repeat" description="WD" evidence="9">
    <location>
        <begin position="1127"/>
        <end position="1168"/>
    </location>
</feature>
<evidence type="ECO:0000256" key="6">
    <source>
        <dbReference type="ARBA" id="ARBA00022741"/>
    </source>
</evidence>
<dbReference type="InterPro" id="IPR000719">
    <property type="entry name" value="Prot_kinase_dom"/>
</dbReference>
<keyword evidence="6 10" id="KW-0547">Nucleotide-binding</keyword>
<keyword evidence="14" id="KW-1185">Reference proteome</keyword>
<dbReference type="RefSeq" id="WP_106615717.1">
    <property type="nucleotide sequence ID" value="NZ_PYAX01000004.1"/>
</dbReference>
<proteinExistence type="predicted"/>
<dbReference type="EMBL" id="PYAX01000004">
    <property type="protein sequence ID" value="PSL56030.1"/>
    <property type="molecule type" value="Genomic_DNA"/>
</dbReference>
<evidence type="ECO:0000256" key="7">
    <source>
        <dbReference type="ARBA" id="ARBA00022777"/>
    </source>
</evidence>
<dbReference type="Pfam" id="PF00400">
    <property type="entry name" value="WD40"/>
    <property type="match status" value="7"/>
</dbReference>
<gene>
    <name evidence="13" type="ORF">B0I31_104321</name>
</gene>
<feature type="repeat" description="WD" evidence="9">
    <location>
        <begin position="1400"/>
        <end position="1441"/>
    </location>
</feature>
<evidence type="ECO:0000256" key="3">
    <source>
        <dbReference type="ARBA" id="ARBA00022574"/>
    </source>
</evidence>
<evidence type="ECO:0000256" key="10">
    <source>
        <dbReference type="PROSITE-ProRule" id="PRU10141"/>
    </source>
</evidence>
<feature type="region of interest" description="Disordered" evidence="11">
    <location>
        <begin position="1258"/>
        <end position="1286"/>
    </location>
</feature>
<dbReference type="InterPro" id="IPR008271">
    <property type="entry name" value="Ser/Thr_kinase_AS"/>
</dbReference>
<sequence>MGARSGLADFGRYEIRELLGQGGMGVVHRAYDTVNDRVVALKRLSASTTDHEYRARFQRESRIAAALRHPNVVPVNDFGEVDGHLFLDMMLVEGTDLRRALGTNEVDPVRAFGILAQVAAALDAAHERGLVHRDVKPSNILVTADDHAYLADFGIARETSPEATALTRSGDLVGSWDYLAPERLSGGAVDGRADQYSLACVLFECLTGRLPHAATDPAAKVAAHLLQPPPAPSVFSPTVTPALDAVVLRGLAKDPARRFESATALITAARTAAFAGETAVAARPTSPAPGDDQGRLVRAILRSANRPRTSRPHASATPYPGLSGFERDDADLFHGRADVVTELLVRLAEQVRGGEPVVLVGASGAGKSSVLRAGLLPALAGEADETWPQVVLTPGVDPIGNLAAAMAAHTPLGAAEWARLVWESPLRFGEACARTTRPVIVVDQFEEVFNAPEADRLAFTTALTAARPAMVVLAVRGDLVDRCIELAPLRPALAAPVLLGPLDATGLRQAIVSPAKDFGVDVEPGLAERMIADLGVRGEIGYDPGALPRLAHALRETWLHRDGPVLTLAAYRRAGGIDGAVSRTAEEIHAALDPAGRQALRSILLRLVAVLDDGAVVRRRVDPAEFAPQRHVLDRLIAARLVTVDGSGARLSHEALFTAWPRLRDWIEEDRAGLVQHRRFTDSVRAWAESGQHDDDLYRGVRLTALTGWLESARDRVRLQPVEQEFLARSTAAEHAGQLAARKRTNRLRGLVVALSLLLVVASVAVVVATRLQQSAQAERDRADLGRQQNLSRQLAAESALARLVDPRRAALAALGSWRASPTLEGRSALLSAITDAYRGRMTGHDGAINALAVSGDGTVAASGGRDGTLRLWDLPARRELAVLDDSKDGWYRTAVMSTDGRFLATADVTSSKVELWDVAARKRVFTVPERAVDTALSPDGGTLAAYTDRGVVVWETAGFTERAVFVVPPSIRMVISPDAKLIATTEGNGVQVYRTADGARVATLTGHTAEVQSLAFAPDTGLLASTGMDAAVRLWDTTTWTARRVIDAPEAGMSSVAFTPSGSAVVGGAVGANVYSWDVATGEMLTQYATGSVTTFAVAMTAEGRTLLSADSTGVITVWTYQRTVLGTRDYSVLGAAFQPGGELLATTSGDGAVRLWDHRNSRLVHETEGHQDDAYDVAFSPDGAELATVAEDGTLVVWKADTGAEARRFSRPGTEFTAVTFSPDGRTIAVAGRTPTGSKEDRDEVLLFDAADLELTQRRSTREEPRNTPVDGLQPNYPASTSFSPDGRTLAVALSGGRIGLWDLVDPGSTWTVLPGHDGIAIDVEFSPDGSLLATGGGDRLVRLWRVKDGVEVGTFTGNDAPVRRVAWSPDGKTLATASQDTVVRLWEVDGGRQVARLDRHGAELNDVAFDPSGELIASVGADGTARLWELRTDHAVEVLCGALDRESLAEEWRALGPDRGDPPGCPE</sequence>
<feature type="repeat" description="WD" evidence="9">
    <location>
        <begin position="1358"/>
        <end position="1399"/>
    </location>
</feature>
<feature type="domain" description="Protein kinase" evidence="12">
    <location>
        <begin position="13"/>
        <end position="274"/>
    </location>
</feature>
<name>A0A2P8IC52_SACCR</name>
<dbReference type="Pfam" id="PF00069">
    <property type="entry name" value="Pkinase"/>
    <property type="match status" value="1"/>
</dbReference>
<dbReference type="Gene3D" id="1.10.510.10">
    <property type="entry name" value="Transferase(Phosphotransferase) domain 1"/>
    <property type="match status" value="1"/>
</dbReference>
<protein>
    <recommendedName>
        <fullName evidence="1">non-specific serine/threonine protein kinase</fullName>
        <ecNumber evidence="1">2.7.11.1</ecNumber>
    </recommendedName>
</protein>
<dbReference type="InterPro" id="IPR027417">
    <property type="entry name" value="P-loop_NTPase"/>
</dbReference>
<dbReference type="PRINTS" id="PR00320">
    <property type="entry name" value="GPROTEINBRPT"/>
</dbReference>
<keyword evidence="8 10" id="KW-0067">ATP-binding</keyword>
<evidence type="ECO:0000256" key="2">
    <source>
        <dbReference type="ARBA" id="ARBA00022527"/>
    </source>
</evidence>
<dbReference type="SMART" id="SM00220">
    <property type="entry name" value="S_TKc"/>
    <property type="match status" value="1"/>
</dbReference>
<dbReference type="EC" id="2.7.11.1" evidence="1"/>
<dbReference type="CDD" id="cd14014">
    <property type="entry name" value="STKc_PknB_like"/>
    <property type="match status" value="1"/>
</dbReference>
<dbReference type="SUPFAM" id="SSF56112">
    <property type="entry name" value="Protein kinase-like (PK-like)"/>
    <property type="match status" value="1"/>
</dbReference>
<dbReference type="InterPro" id="IPR020472">
    <property type="entry name" value="WD40_PAC1"/>
</dbReference>
<feature type="compositionally biased region" description="Basic and acidic residues" evidence="11">
    <location>
        <begin position="1258"/>
        <end position="1268"/>
    </location>
</feature>
<feature type="repeat" description="WD" evidence="9">
    <location>
        <begin position="1169"/>
        <end position="1210"/>
    </location>
</feature>
<dbReference type="InterPro" id="IPR001680">
    <property type="entry name" value="WD40_rpt"/>
</dbReference>
<dbReference type="CDD" id="cd00200">
    <property type="entry name" value="WD40"/>
    <property type="match status" value="2"/>
</dbReference>
<evidence type="ECO:0000256" key="1">
    <source>
        <dbReference type="ARBA" id="ARBA00012513"/>
    </source>
</evidence>
<dbReference type="SMART" id="SM00320">
    <property type="entry name" value="WD40"/>
    <property type="match status" value="13"/>
</dbReference>
<dbReference type="InterPro" id="IPR019775">
    <property type="entry name" value="WD40_repeat_CS"/>
</dbReference>
<keyword evidence="5" id="KW-0677">Repeat</keyword>
<dbReference type="SUPFAM" id="SSF50978">
    <property type="entry name" value="WD40 repeat-like"/>
    <property type="match status" value="1"/>
</dbReference>
<dbReference type="InterPro" id="IPR017441">
    <property type="entry name" value="Protein_kinase_ATP_BS"/>
</dbReference>
<feature type="repeat" description="WD" evidence="9">
    <location>
        <begin position="1005"/>
        <end position="1046"/>
    </location>
</feature>
<dbReference type="PROSITE" id="PS50011">
    <property type="entry name" value="PROTEIN_KINASE_DOM"/>
    <property type="match status" value="1"/>
</dbReference>
<evidence type="ECO:0000313" key="13">
    <source>
        <dbReference type="EMBL" id="PSL56030.1"/>
    </source>
</evidence>
<keyword evidence="2 13" id="KW-0723">Serine/threonine-protein kinase</keyword>
<keyword evidence="4" id="KW-0808">Transferase</keyword>
<keyword evidence="7 13" id="KW-0418">Kinase</keyword>
<dbReference type="PROSITE" id="PS00108">
    <property type="entry name" value="PROTEIN_KINASE_ST"/>
    <property type="match status" value="1"/>
</dbReference>
<evidence type="ECO:0000256" key="8">
    <source>
        <dbReference type="ARBA" id="ARBA00022840"/>
    </source>
</evidence>
<comment type="caution">
    <text evidence="13">The sequence shown here is derived from an EMBL/GenBank/DDBJ whole genome shotgun (WGS) entry which is preliminary data.</text>
</comment>
<evidence type="ECO:0000259" key="12">
    <source>
        <dbReference type="PROSITE" id="PS50011"/>
    </source>
</evidence>
<accession>A0A2P8IC52</accession>